<comment type="cofactor">
    <cofactor evidence="5">
        <name>FMN</name>
        <dbReference type="ChEBI" id="CHEBI:58210"/>
    </cofactor>
</comment>
<dbReference type="NCBIfam" id="NF003768">
    <property type="entry name" value="PRK05365.1"/>
    <property type="match status" value="1"/>
</dbReference>
<dbReference type="GO" id="GO:0016491">
    <property type="term" value="F:oxidoreductase activity"/>
    <property type="evidence" value="ECO:0007669"/>
    <property type="project" value="UniProtKB-UniRule"/>
</dbReference>
<dbReference type="RefSeq" id="WP_276727606.1">
    <property type="nucleotide sequence ID" value="NZ_JAFKMR010000010.1"/>
</dbReference>
<dbReference type="SUPFAM" id="SSF55469">
    <property type="entry name" value="FMN-dependent nitroreductase-like"/>
    <property type="match status" value="1"/>
</dbReference>
<keyword evidence="3 5" id="KW-0521">NADP</keyword>
<dbReference type="AlphaFoldDB" id="A0A8I1SUK6"/>
<dbReference type="InterPro" id="IPR050461">
    <property type="entry name" value="Nitroreductase_HadB/RutE"/>
</dbReference>
<evidence type="ECO:0000256" key="1">
    <source>
        <dbReference type="ARBA" id="ARBA00022630"/>
    </source>
</evidence>
<dbReference type="EC" id="1.-.-.-" evidence="5"/>
<comment type="caution">
    <text evidence="7">The sequence shown here is derived from an EMBL/GenBank/DDBJ whole genome shotgun (WGS) entry which is preliminary data.</text>
</comment>
<evidence type="ECO:0000259" key="6">
    <source>
        <dbReference type="Pfam" id="PF00881"/>
    </source>
</evidence>
<evidence type="ECO:0000256" key="5">
    <source>
        <dbReference type="HAMAP-Rule" id="MF_01204"/>
    </source>
</evidence>
<dbReference type="Gene3D" id="3.40.109.10">
    <property type="entry name" value="NADH Oxidase"/>
    <property type="match status" value="1"/>
</dbReference>
<proteinExistence type="inferred from homology"/>
<evidence type="ECO:0000313" key="7">
    <source>
        <dbReference type="EMBL" id="MBN8743182.1"/>
    </source>
</evidence>
<dbReference type="PANTHER" id="PTHR43543:SF1">
    <property type="entry name" value="MALONIC SEMIALDEHYDE REDUCTASE RUTE-RELATED"/>
    <property type="match status" value="1"/>
</dbReference>
<accession>A0A8I1SUK6</accession>
<keyword evidence="1 5" id="KW-0285">Flavoprotein</keyword>
<keyword evidence="4 5" id="KW-0560">Oxidoreductase</keyword>
<name>A0A8I1SUK6_THIA3</name>
<reference evidence="7" key="1">
    <citation type="submission" date="2021-02" db="EMBL/GenBank/DDBJ databases">
        <title>Thiocyanate and organic carbon inputs drive convergent selection for specific autotrophic Afipia and Thiobacillus strains within complex microbiomes.</title>
        <authorList>
            <person name="Huddy R.J."/>
            <person name="Sachdeva R."/>
            <person name="Kadzinga F."/>
            <person name="Kantor R.S."/>
            <person name="Harrison S.T.L."/>
            <person name="Banfield J.F."/>
        </authorList>
    </citation>
    <scope>NUCLEOTIDE SEQUENCE</scope>
    <source>
        <strain evidence="7">SCN18_13_7_16_R3_B_64_19</strain>
    </source>
</reference>
<protein>
    <recommendedName>
        <fullName evidence="5">Putative NADH dehydrogenase/NAD(P)H nitroreductase J0I24_02635</fullName>
        <ecNumber evidence="5">1.-.-.-</ecNumber>
    </recommendedName>
</protein>
<evidence type="ECO:0000256" key="4">
    <source>
        <dbReference type="ARBA" id="ARBA00023002"/>
    </source>
</evidence>
<evidence type="ECO:0000256" key="2">
    <source>
        <dbReference type="ARBA" id="ARBA00022643"/>
    </source>
</evidence>
<organism evidence="7 8">
    <name type="scientific">Thiomonas arsenitoxydans (strain DSM 22701 / CIP 110005 / 3As)</name>
    <dbReference type="NCBI Taxonomy" id="426114"/>
    <lineage>
        <taxon>Bacteria</taxon>
        <taxon>Pseudomonadati</taxon>
        <taxon>Pseudomonadota</taxon>
        <taxon>Betaproteobacteria</taxon>
        <taxon>Burkholderiales</taxon>
        <taxon>Thiomonas</taxon>
    </lineage>
</organism>
<sequence length="196" mass="21474">MPMIDASALRQLFDQARTHNAWLDQPVPEHLLHQLYDLMKWGPTSANCSPARIVFVQSQEAKARLAPCMSEGNRAKTLKAPVTAIIGMDMAFYDQLPQLFPHNLDARNWFAGKPDFIASSAMRNSSLQGGYFILAARALGLDCGPMSGFDADAVNAAFFAGTEVKVNFLCNLGYGDASALFPRSPRLSFEQACRIA</sequence>
<keyword evidence="5" id="KW-0520">NAD</keyword>
<evidence type="ECO:0000256" key="3">
    <source>
        <dbReference type="ARBA" id="ARBA00022857"/>
    </source>
</evidence>
<evidence type="ECO:0000313" key="8">
    <source>
        <dbReference type="Proteomes" id="UP000664800"/>
    </source>
</evidence>
<dbReference type="CDD" id="cd02148">
    <property type="entry name" value="RutE-like"/>
    <property type="match status" value="1"/>
</dbReference>
<dbReference type="HAMAP" id="MF_01204">
    <property type="entry name" value="Oxidoreductase_RutE_HadB"/>
    <property type="match status" value="1"/>
</dbReference>
<feature type="domain" description="Nitroreductase" evidence="6">
    <location>
        <begin position="17"/>
        <end position="173"/>
    </location>
</feature>
<dbReference type="Pfam" id="PF00881">
    <property type="entry name" value="Nitroreductase"/>
    <property type="match status" value="1"/>
</dbReference>
<gene>
    <name evidence="7" type="ORF">J0I24_02635</name>
</gene>
<dbReference type="Proteomes" id="UP000664800">
    <property type="component" value="Unassembled WGS sequence"/>
</dbReference>
<dbReference type="EMBL" id="JAFKMR010000010">
    <property type="protein sequence ID" value="MBN8743182.1"/>
    <property type="molecule type" value="Genomic_DNA"/>
</dbReference>
<dbReference type="InterPro" id="IPR023936">
    <property type="entry name" value="RutE-like"/>
</dbReference>
<dbReference type="InterPro" id="IPR000415">
    <property type="entry name" value="Nitroreductase-like"/>
</dbReference>
<keyword evidence="2 5" id="KW-0288">FMN</keyword>
<comment type="similarity">
    <text evidence="5">Belongs to the nitroreductase family. HadB/RutE subfamily.</text>
</comment>
<dbReference type="InterPro" id="IPR029479">
    <property type="entry name" value="Nitroreductase"/>
</dbReference>
<dbReference type="PANTHER" id="PTHR43543">
    <property type="entry name" value="MALONIC SEMIALDEHYDE REDUCTASE RUTE-RELATED"/>
    <property type="match status" value="1"/>
</dbReference>